<dbReference type="RefSeq" id="WP_270085105.1">
    <property type="nucleotide sequence ID" value="NZ_CP115300.1"/>
</dbReference>
<name>A0ABY7PER0_9ACTN</name>
<evidence type="ECO:0000313" key="2">
    <source>
        <dbReference type="EMBL" id="WBO67828.1"/>
    </source>
</evidence>
<feature type="signal peptide" evidence="1">
    <location>
        <begin position="1"/>
        <end position="21"/>
    </location>
</feature>
<organism evidence="2 3">
    <name type="scientific">Streptomyces camelliae</name>
    <dbReference type="NCBI Taxonomy" id="3004093"/>
    <lineage>
        <taxon>Bacteria</taxon>
        <taxon>Bacillati</taxon>
        <taxon>Actinomycetota</taxon>
        <taxon>Actinomycetes</taxon>
        <taxon>Kitasatosporales</taxon>
        <taxon>Streptomycetaceae</taxon>
        <taxon>Streptomyces</taxon>
    </lineage>
</organism>
<keyword evidence="1" id="KW-0732">Signal</keyword>
<evidence type="ECO:0000313" key="3">
    <source>
        <dbReference type="Proteomes" id="UP001212326"/>
    </source>
</evidence>
<sequence>MTLAMMAASRLVVALSARTLAAVDVSLTLPRLCSLVALHTCDPVSRPRRLPP</sequence>
<evidence type="ECO:0008006" key="4">
    <source>
        <dbReference type="Google" id="ProtNLM"/>
    </source>
</evidence>
<keyword evidence="3" id="KW-1185">Reference proteome</keyword>
<dbReference type="Proteomes" id="UP001212326">
    <property type="component" value="Chromosome"/>
</dbReference>
<dbReference type="EMBL" id="CP115300">
    <property type="protein sequence ID" value="WBO67828.1"/>
    <property type="molecule type" value="Genomic_DNA"/>
</dbReference>
<evidence type="ECO:0000256" key="1">
    <source>
        <dbReference type="SAM" id="SignalP"/>
    </source>
</evidence>
<accession>A0ABY7PER0</accession>
<feature type="chain" id="PRO_5046172882" description="Secreted protein" evidence="1">
    <location>
        <begin position="22"/>
        <end position="52"/>
    </location>
</feature>
<reference evidence="2 3" key="1">
    <citation type="submission" date="2022-12" db="EMBL/GenBank/DDBJ databases">
        <authorList>
            <person name="Mo P."/>
        </authorList>
    </citation>
    <scope>NUCLEOTIDE SEQUENCE [LARGE SCALE GENOMIC DNA]</scope>
    <source>
        <strain evidence="2 3">HUAS 2-6</strain>
    </source>
</reference>
<protein>
    <recommendedName>
        <fullName evidence="4">Secreted protein</fullName>
    </recommendedName>
</protein>
<proteinExistence type="predicted"/>
<gene>
    <name evidence="2" type="ORF">O1G22_35925</name>
</gene>